<evidence type="ECO:0000256" key="3">
    <source>
        <dbReference type="ARBA" id="ARBA00022884"/>
    </source>
</evidence>
<dbReference type="AlphaFoldDB" id="A0A9N9E3C0"/>
<comment type="caution">
    <text evidence="7">The sequence shown here is derived from an EMBL/GenBank/DDBJ whole genome shotgun (WGS) entry which is preliminary data.</text>
</comment>
<dbReference type="InterPro" id="IPR009019">
    <property type="entry name" value="KH_sf_prok-type"/>
</dbReference>
<sequence>ILTENNNTQQFIKQLAEREGVSEEKIKEIIIDSFRKSYCEGENSGAELHFEFDSGLSIYRLYKIVEAINEPEKEITKDNKLLKEGKIKGNNFFLPLDIKNLSISLNQEIKNRLRKDEVREKATEDNPQIILTRSDDLFIRKLLEQEIPQIKAGIIAIHDILRLPGLVSKVIVERGKVAMEKGLRLDPAGTCIGEEGEKAKSVSRLIYPERIDFADWTEDKKKLLPKLLSPVKLIKLNIKKEEE</sequence>
<dbReference type="InterPro" id="IPR036555">
    <property type="entry name" value="NusA_N_sf"/>
</dbReference>
<dbReference type="GO" id="GO:0003700">
    <property type="term" value="F:DNA-binding transcription factor activity"/>
    <property type="evidence" value="ECO:0007669"/>
    <property type="project" value="InterPro"/>
</dbReference>
<dbReference type="EMBL" id="CAJVPI010003444">
    <property type="protein sequence ID" value="CAG8658420.1"/>
    <property type="molecule type" value="Genomic_DNA"/>
</dbReference>
<evidence type="ECO:0000256" key="4">
    <source>
        <dbReference type="ARBA" id="ARBA00023015"/>
    </source>
</evidence>
<dbReference type="InterPro" id="IPR015946">
    <property type="entry name" value="KH_dom-like_a/b"/>
</dbReference>
<keyword evidence="8" id="KW-1185">Reference proteome</keyword>
<dbReference type="Gene3D" id="3.30.300.20">
    <property type="match status" value="1"/>
</dbReference>
<dbReference type="GO" id="GO:0003723">
    <property type="term" value="F:RNA binding"/>
    <property type="evidence" value="ECO:0007669"/>
    <property type="project" value="UniProtKB-KW"/>
</dbReference>
<evidence type="ECO:0000313" key="7">
    <source>
        <dbReference type="EMBL" id="CAG8658420.1"/>
    </source>
</evidence>
<dbReference type="PANTHER" id="PTHR22648:SF0">
    <property type="entry name" value="TRANSCRIPTION TERMINATION_ANTITERMINATION PROTEIN NUSA"/>
    <property type="match status" value="1"/>
</dbReference>
<dbReference type="OrthoDB" id="2428099at2759"/>
<evidence type="ECO:0000313" key="8">
    <source>
        <dbReference type="Proteomes" id="UP000789739"/>
    </source>
</evidence>
<dbReference type="SUPFAM" id="SSF54814">
    <property type="entry name" value="Prokaryotic type KH domain (KH-domain type II)"/>
    <property type="match status" value="1"/>
</dbReference>
<dbReference type="Pfam" id="PF13184">
    <property type="entry name" value="KH_NusA_1st"/>
    <property type="match status" value="1"/>
</dbReference>
<feature type="domain" description="Transcription factor NusA first KH" evidence="6">
    <location>
        <begin position="134"/>
        <end position="216"/>
    </location>
</feature>
<evidence type="ECO:0000256" key="2">
    <source>
        <dbReference type="ARBA" id="ARBA00022490"/>
    </source>
</evidence>
<evidence type="ECO:0000256" key="1">
    <source>
        <dbReference type="ARBA" id="ARBA00022472"/>
    </source>
</evidence>
<protein>
    <submittedName>
        <fullName evidence="7">10043_t:CDS:1</fullName>
    </submittedName>
</protein>
<keyword evidence="4" id="KW-0805">Transcription regulation</keyword>
<gene>
    <name evidence="7" type="ORF">PBRASI_LOCUS10649</name>
</gene>
<evidence type="ECO:0000256" key="5">
    <source>
        <dbReference type="ARBA" id="ARBA00023163"/>
    </source>
</evidence>
<keyword evidence="5" id="KW-0804">Transcription</keyword>
<keyword evidence="1" id="KW-0806">Transcription termination</keyword>
<dbReference type="SUPFAM" id="SSF69705">
    <property type="entry name" value="Transcription factor NusA, N-terminal domain"/>
    <property type="match status" value="1"/>
</dbReference>
<reference evidence="7" key="1">
    <citation type="submission" date="2021-06" db="EMBL/GenBank/DDBJ databases">
        <authorList>
            <person name="Kallberg Y."/>
            <person name="Tangrot J."/>
            <person name="Rosling A."/>
        </authorList>
    </citation>
    <scope>NUCLEOTIDE SEQUENCE</scope>
    <source>
        <strain evidence="7">BR232B</strain>
    </source>
</reference>
<dbReference type="PANTHER" id="PTHR22648">
    <property type="entry name" value="TRANSCRIPTION TERMINATION FACTOR NUSA"/>
    <property type="match status" value="1"/>
</dbReference>
<dbReference type="GO" id="GO:0005829">
    <property type="term" value="C:cytosol"/>
    <property type="evidence" value="ECO:0007669"/>
    <property type="project" value="TreeGrafter"/>
</dbReference>
<dbReference type="GO" id="GO:0006353">
    <property type="term" value="P:DNA-templated transcription termination"/>
    <property type="evidence" value="ECO:0007669"/>
    <property type="project" value="UniProtKB-KW"/>
</dbReference>
<accession>A0A9N9E3C0</accession>
<keyword evidence="3" id="KW-0694">RNA-binding</keyword>
<keyword evidence="2" id="KW-0963">Cytoplasm</keyword>
<dbReference type="GO" id="GO:0031564">
    <property type="term" value="P:transcription antitermination"/>
    <property type="evidence" value="ECO:0007669"/>
    <property type="project" value="InterPro"/>
</dbReference>
<name>A0A9N9E3C0_9GLOM</name>
<dbReference type="InterPro" id="IPR025249">
    <property type="entry name" value="TF_NusA_KH_1st"/>
</dbReference>
<organism evidence="7 8">
    <name type="scientific">Paraglomus brasilianum</name>
    <dbReference type="NCBI Taxonomy" id="144538"/>
    <lineage>
        <taxon>Eukaryota</taxon>
        <taxon>Fungi</taxon>
        <taxon>Fungi incertae sedis</taxon>
        <taxon>Mucoromycota</taxon>
        <taxon>Glomeromycotina</taxon>
        <taxon>Glomeromycetes</taxon>
        <taxon>Paraglomerales</taxon>
        <taxon>Paraglomeraceae</taxon>
        <taxon>Paraglomus</taxon>
    </lineage>
</organism>
<proteinExistence type="predicted"/>
<feature type="non-terminal residue" evidence="7">
    <location>
        <position position="1"/>
    </location>
</feature>
<dbReference type="InterPro" id="IPR030842">
    <property type="entry name" value="TF_NusA_bacterial"/>
</dbReference>
<evidence type="ECO:0000259" key="6">
    <source>
        <dbReference type="Pfam" id="PF13184"/>
    </source>
</evidence>
<dbReference type="Proteomes" id="UP000789739">
    <property type="component" value="Unassembled WGS sequence"/>
</dbReference>